<feature type="compositionally biased region" description="Polar residues" evidence="1">
    <location>
        <begin position="48"/>
        <end position="66"/>
    </location>
</feature>
<evidence type="ECO:0000256" key="1">
    <source>
        <dbReference type="SAM" id="MobiDB-lite"/>
    </source>
</evidence>
<evidence type="ECO:0000313" key="3">
    <source>
        <dbReference type="Proteomes" id="UP001058974"/>
    </source>
</evidence>
<evidence type="ECO:0000313" key="2">
    <source>
        <dbReference type="EMBL" id="KAI5411561.1"/>
    </source>
</evidence>
<dbReference type="Proteomes" id="UP001058974">
    <property type="component" value="Chromosome 5"/>
</dbReference>
<feature type="compositionally biased region" description="Pro residues" evidence="1">
    <location>
        <begin position="1"/>
        <end position="28"/>
    </location>
</feature>
<proteinExistence type="predicted"/>
<gene>
    <name evidence="2" type="ORF">KIW84_056572</name>
</gene>
<protein>
    <submittedName>
        <fullName evidence="2">Uncharacterized protein</fullName>
    </submittedName>
</protein>
<dbReference type="Gramene" id="Psat05G0657200-T1">
    <property type="protein sequence ID" value="KAI5411561.1"/>
    <property type="gene ID" value="KIW84_056572"/>
</dbReference>
<dbReference type="AlphaFoldDB" id="A0A9D5ALC0"/>
<feature type="region of interest" description="Disordered" evidence="1">
    <location>
        <begin position="1"/>
        <end position="94"/>
    </location>
</feature>
<accession>A0A9D5ALC0</accession>
<dbReference type="EMBL" id="JAMSHJ010000005">
    <property type="protein sequence ID" value="KAI5411561.1"/>
    <property type="molecule type" value="Genomic_DNA"/>
</dbReference>
<organism evidence="2 3">
    <name type="scientific">Pisum sativum</name>
    <name type="common">Garden pea</name>
    <name type="synonym">Lathyrus oleraceus</name>
    <dbReference type="NCBI Taxonomy" id="3888"/>
    <lineage>
        <taxon>Eukaryota</taxon>
        <taxon>Viridiplantae</taxon>
        <taxon>Streptophyta</taxon>
        <taxon>Embryophyta</taxon>
        <taxon>Tracheophyta</taxon>
        <taxon>Spermatophyta</taxon>
        <taxon>Magnoliopsida</taxon>
        <taxon>eudicotyledons</taxon>
        <taxon>Gunneridae</taxon>
        <taxon>Pentapetalae</taxon>
        <taxon>rosids</taxon>
        <taxon>fabids</taxon>
        <taxon>Fabales</taxon>
        <taxon>Fabaceae</taxon>
        <taxon>Papilionoideae</taxon>
        <taxon>50 kb inversion clade</taxon>
        <taxon>NPAAA clade</taxon>
        <taxon>Hologalegina</taxon>
        <taxon>IRL clade</taxon>
        <taxon>Fabeae</taxon>
        <taxon>Lathyrus</taxon>
    </lineage>
</organism>
<comment type="caution">
    <text evidence="2">The sequence shown here is derived from an EMBL/GenBank/DDBJ whole genome shotgun (WGS) entry which is preliminary data.</text>
</comment>
<name>A0A9D5ALC0_PEA</name>
<sequence>MTPLPPPQPIQPPSPPAPPNPKPQPQPIQHPLLVQVNPKHGLQHRNNPRSSNQYDVLAEGQNSGSRQSRHNVDERTGPSQSNVDEQTEPKPADTEARRFWMCQNCRNGFHAVVVRSPPELSENGSLLCSFGYIPLGFSGNFKDISGSSSKWNLISNLFLFSMKGGSSKKGFQREPFVYYDHDTCVAFAVLSDCE</sequence>
<keyword evidence="3" id="KW-1185">Reference proteome</keyword>
<reference evidence="2 3" key="1">
    <citation type="journal article" date="2022" name="Nat. Genet.">
        <title>Improved pea reference genome and pan-genome highlight genomic features and evolutionary characteristics.</title>
        <authorList>
            <person name="Yang T."/>
            <person name="Liu R."/>
            <person name="Luo Y."/>
            <person name="Hu S."/>
            <person name="Wang D."/>
            <person name="Wang C."/>
            <person name="Pandey M.K."/>
            <person name="Ge S."/>
            <person name="Xu Q."/>
            <person name="Li N."/>
            <person name="Li G."/>
            <person name="Huang Y."/>
            <person name="Saxena R.K."/>
            <person name="Ji Y."/>
            <person name="Li M."/>
            <person name="Yan X."/>
            <person name="He Y."/>
            <person name="Liu Y."/>
            <person name="Wang X."/>
            <person name="Xiang C."/>
            <person name="Varshney R.K."/>
            <person name="Ding H."/>
            <person name="Gao S."/>
            <person name="Zong X."/>
        </authorList>
    </citation>
    <scope>NUCLEOTIDE SEQUENCE [LARGE SCALE GENOMIC DNA]</scope>
    <source>
        <strain evidence="2 3">cv. Zhongwan 6</strain>
    </source>
</reference>